<feature type="domain" description="PLD phosphodiesterase" evidence="8">
    <location>
        <begin position="586"/>
        <end position="613"/>
    </location>
</feature>
<comment type="caution">
    <text evidence="9">The sequence shown here is derived from an EMBL/GenBank/DDBJ whole genome shotgun (WGS) entry which is preliminary data.</text>
</comment>
<dbReference type="GO" id="GO:0004630">
    <property type="term" value="F:phospholipase D activity"/>
    <property type="evidence" value="ECO:0007669"/>
    <property type="project" value="UniProtKB-EC"/>
</dbReference>
<dbReference type="STRING" id="282301.A0A267EAL9"/>
<feature type="region of interest" description="Disordered" evidence="7">
    <location>
        <begin position="959"/>
        <end position="1044"/>
    </location>
</feature>
<feature type="compositionally biased region" description="Low complexity" evidence="7">
    <location>
        <begin position="1010"/>
        <end position="1027"/>
    </location>
</feature>
<evidence type="ECO:0000313" key="9">
    <source>
        <dbReference type="EMBL" id="PAA58625.1"/>
    </source>
</evidence>
<feature type="compositionally biased region" description="Low complexity" evidence="7">
    <location>
        <begin position="1575"/>
        <end position="1585"/>
    </location>
</feature>
<dbReference type="Gene3D" id="3.30.870.10">
    <property type="entry name" value="Endonuclease Chain A"/>
    <property type="match status" value="3"/>
</dbReference>
<accession>A0A267EAL9</accession>
<dbReference type="Proteomes" id="UP000215902">
    <property type="component" value="Unassembled WGS sequence"/>
</dbReference>
<feature type="compositionally biased region" description="Low complexity" evidence="7">
    <location>
        <begin position="1203"/>
        <end position="1212"/>
    </location>
</feature>
<gene>
    <name evidence="9" type="ORF">BOX15_Mlig032851g6</name>
</gene>
<keyword evidence="5" id="KW-0442">Lipid degradation</keyword>
<comment type="catalytic activity">
    <reaction evidence="1">
        <text>a 1,2-diacyl-sn-glycero-3-phosphocholine + H2O = a 1,2-diacyl-sn-glycero-3-phosphate + choline + H(+)</text>
        <dbReference type="Rhea" id="RHEA:14445"/>
        <dbReference type="ChEBI" id="CHEBI:15354"/>
        <dbReference type="ChEBI" id="CHEBI:15377"/>
        <dbReference type="ChEBI" id="CHEBI:15378"/>
        <dbReference type="ChEBI" id="CHEBI:57643"/>
        <dbReference type="ChEBI" id="CHEBI:58608"/>
        <dbReference type="EC" id="3.1.4.4"/>
    </reaction>
</comment>
<dbReference type="EC" id="3.1.4.4" evidence="2"/>
<evidence type="ECO:0000256" key="4">
    <source>
        <dbReference type="ARBA" id="ARBA00022801"/>
    </source>
</evidence>
<dbReference type="Pfam" id="PF00614">
    <property type="entry name" value="PLDc"/>
    <property type="match status" value="2"/>
</dbReference>
<keyword evidence="6" id="KW-0443">Lipid metabolism</keyword>
<dbReference type="SUPFAM" id="SSF56024">
    <property type="entry name" value="Phospholipase D/nuclease"/>
    <property type="match status" value="3"/>
</dbReference>
<evidence type="ECO:0000256" key="7">
    <source>
        <dbReference type="SAM" id="MobiDB-lite"/>
    </source>
</evidence>
<sequence length="1713" mass="191346">MDSVSATGLTGSSEDADSAECVAASAGISSSTVRQSGNFGRLDLSGPPLPTEEDPLDFAYFTGVAPKFGSTKCLILQLRDMANPYKGMPFRITHCHSEFKTHPEACLLNERTHAVRVESIDSDTLPPELSDVKNLYRITFRHGAFEWRVIRTWKRKEVVNLLGMLGIPLLYNLRQRAHRSHHNHVHHHPHQQHQQQQEQQQEQQQRSQDQQQKQFQREYRQSQLYQQFQNFQTNEQNRYLPVDSGNADERTVTNVADSAPQRRNSLLSMSTSDGGCETSEKVVLSEINAMLRRLETHETTHGDSIMNPAILKFLGVSRLTFVEDAGPSLWEGEVNLRLLRNNCPQSYFRSKTRKAWMVIKDSHIAFLKNVVGQTVDLVLVDRRFKFELFRKPAQLTPTCASCCKDPGARMQLKLFNTELEAIVSVCPVSAEPLQFGLECLAANADYGNRSDAAASSAPPIKSFAPPRESAPCKWLVDGAAYFYDLAEALEQAKEEIFIADWFLSPEVLLRRPCAGYHELINILYRRATYNVQIYILIYSELTNVLNNHSQYTRKCLYEKLRKTKNIHIILHPRRSLNPQKGLMNEYLYSHHEKLAIIDQKVAFFGGLDLCWGRWDIPEHPILDNGVNITEFDVNIPTLNPSFEPYRTPDIHTDLLHYLLSFFPDDEILEHVRLSAEMEQRLNHVSVVPIWRLSRLLGFLRRQLGGDFGDATAASTTETHEQPHAAATAAVRAAAVAANALRKKALDLSRADLDGSRRLKKSSNFVAGQPKLNSLVMKQPQLQSQPQPQPQPQQLRKFILGPYRGGRHTYDSDSDGEISMDSIEAVQQVGPAEADERASIPVSLRAVTDAATKQLTRLLMPGAPSFLDTSSEDARLANSERPRPDATTAASKDTVDTQSSAPSGGDGAAAGYEVDGRRIVAPKRVLDRLLAAEKNKYEMPNKISSSRESCPRPLMPCQADVTKRQQPLQPSPRVAMATGATSTGNHRNNSASNLARRLKRRSSEKLSHETLLQLRQRLLRSSHNQSQSPGSADGGFNSNRQREQPRRNLAGSIWKLQKNAESNRAPHDTESFSKAAKRRLQKHVDTLGSQQSQRTNPWAWYGQLNTGYALKTDEAQKFQLFRGMDYINWMLSDPTVMDKPYTDATDRNLPRSAWHDVGCVVRGQAARDVARHFIERWNYSRNRCASSGEPVLLPKAANSGLSSAAAQPHQQPHQAEDSGAAVQQQVFAEPAAEAADASKVSMRPARRSRNRSNSDVGGGRQQRNRPSVLFKSGGGGGGADEADTGGIGVVFNEVGGRGTRPRVKAKRWLAPPTHCRVRILRSLGFWSGGLSVAESSILQAYHYVIGKAEHYLYIENQFFISCCLPSSHASRMQSQRDSTQVQNNLSWSLFRKIVEMHRLGRPFRVYLVIPVLPMFTCEGMESGVLSPPVLMMLHHEYTSLFRGGASLFDRLQELDIDPARYVSVCSLRNWARQPSGQLVTEQVYVHSKVIIADDSMCIIGSANINDRSLRGDCDSEVAGLFEDTGEDLRPEVWQSGRVRVGRFAGSLRRYLMREHLGITAAATAAAEAAAALSEASETAGTSAANADATRRDSETSGAQPDAGVLLTDPTDDAVFHRTWIITAKRNRKIYEKVFRTYPNDCATIQQLAEFLRQPCLAQTNPAAAREELEKVRGHLIEHPAVFLNGENLEQAVQRMLVAGLAKKMAPRVWNAIWM</sequence>
<feature type="region of interest" description="Disordered" evidence="7">
    <location>
        <begin position="1198"/>
        <end position="1281"/>
    </location>
</feature>
<feature type="region of interest" description="Disordered" evidence="7">
    <location>
        <begin position="861"/>
        <end position="910"/>
    </location>
</feature>
<feature type="domain" description="PLD phosphodiesterase" evidence="8">
    <location>
        <begin position="1480"/>
        <end position="1507"/>
    </location>
</feature>
<evidence type="ECO:0000259" key="8">
    <source>
        <dbReference type="PROSITE" id="PS50035"/>
    </source>
</evidence>
<dbReference type="SMART" id="SM00155">
    <property type="entry name" value="PLDc"/>
    <property type="match status" value="2"/>
</dbReference>
<evidence type="ECO:0000313" key="10">
    <source>
        <dbReference type="Proteomes" id="UP000215902"/>
    </source>
</evidence>
<evidence type="ECO:0000256" key="3">
    <source>
        <dbReference type="ARBA" id="ARBA00022737"/>
    </source>
</evidence>
<name>A0A267EAL9_9PLAT</name>
<feature type="compositionally biased region" description="Basic and acidic residues" evidence="7">
    <location>
        <begin position="871"/>
        <end position="883"/>
    </location>
</feature>
<feature type="region of interest" description="Disordered" evidence="7">
    <location>
        <begin position="178"/>
        <end position="216"/>
    </location>
</feature>
<feature type="compositionally biased region" description="Polar residues" evidence="7">
    <location>
        <begin position="978"/>
        <end position="992"/>
    </location>
</feature>
<protein>
    <recommendedName>
        <fullName evidence="2">phospholipase D</fullName>
        <ecNumber evidence="2">3.1.4.4</ecNumber>
    </recommendedName>
</protein>
<evidence type="ECO:0000256" key="5">
    <source>
        <dbReference type="ARBA" id="ARBA00022963"/>
    </source>
</evidence>
<evidence type="ECO:0000256" key="1">
    <source>
        <dbReference type="ARBA" id="ARBA00000798"/>
    </source>
</evidence>
<evidence type="ECO:0000256" key="6">
    <source>
        <dbReference type="ARBA" id="ARBA00023098"/>
    </source>
</evidence>
<dbReference type="EMBL" id="NIVC01002352">
    <property type="protein sequence ID" value="PAA58625.1"/>
    <property type="molecule type" value="Genomic_DNA"/>
</dbReference>
<keyword evidence="3" id="KW-0677">Repeat</keyword>
<reference evidence="9 10" key="1">
    <citation type="submission" date="2017-06" db="EMBL/GenBank/DDBJ databases">
        <title>A platform for efficient transgenesis in Macrostomum lignano, a flatworm model organism for stem cell research.</title>
        <authorList>
            <person name="Berezikov E."/>
        </authorList>
    </citation>
    <scope>NUCLEOTIDE SEQUENCE [LARGE SCALE GENOMIC DNA]</scope>
    <source>
        <strain evidence="9">DV1</strain>
        <tissue evidence="9">Whole organism</tissue>
    </source>
</reference>
<feature type="region of interest" description="Disordered" evidence="7">
    <location>
        <begin position="1575"/>
        <end position="1606"/>
    </location>
</feature>
<organism evidence="9 10">
    <name type="scientific">Macrostomum lignano</name>
    <dbReference type="NCBI Taxonomy" id="282301"/>
    <lineage>
        <taxon>Eukaryota</taxon>
        <taxon>Metazoa</taxon>
        <taxon>Spiralia</taxon>
        <taxon>Lophotrochozoa</taxon>
        <taxon>Platyhelminthes</taxon>
        <taxon>Rhabditophora</taxon>
        <taxon>Macrostomorpha</taxon>
        <taxon>Macrostomida</taxon>
        <taxon>Macrostomidae</taxon>
        <taxon>Macrostomum</taxon>
    </lineage>
</organism>
<proteinExistence type="predicted"/>
<dbReference type="PROSITE" id="PS50035">
    <property type="entry name" value="PLD"/>
    <property type="match status" value="2"/>
</dbReference>
<dbReference type="InterPro" id="IPR001736">
    <property type="entry name" value="PLipase_D/transphosphatidylase"/>
</dbReference>
<keyword evidence="10" id="KW-1185">Reference proteome</keyword>
<dbReference type="GO" id="GO:0009395">
    <property type="term" value="P:phospholipid catabolic process"/>
    <property type="evidence" value="ECO:0007669"/>
    <property type="project" value="TreeGrafter"/>
</dbReference>
<feature type="compositionally biased region" description="Basic residues" evidence="7">
    <location>
        <begin position="178"/>
        <end position="191"/>
    </location>
</feature>
<keyword evidence="4" id="KW-0378">Hydrolase</keyword>
<dbReference type="OrthoDB" id="14911at2759"/>
<feature type="compositionally biased region" description="Low complexity" evidence="7">
    <location>
        <begin position="192"/>
        <end position="214"/>
    </location>
</feature>
<evidence type="ECO:0000256" key="2">
    <source>
        <dbReference type="ARBA" id="ARBA00012027"/>
    </source>
</evidence>
<dbReference type="PANTHER" id="PTHR18896">
    <property type="entry name" value="PHOSPHOLIPASE D"/>
    <property type="match status" value="1"/>
</dbReference>
<dbReference type="PANTHER" id="PTHR18896:SF76">
    <property type="entry name" value="PHOSPHOLIPASE"/>
    <property type="match status" value="1"/>
</dbReference>
<feature type="compositionally biased region" description="Low complexity" evidence="7">
    <location>
        <begin position="1219"/>
        <end position="1236"/>
    </location>
</feature>
<dbReference type="InterPro" id="IPR015679">
    <property type="entry name" value="PLipase_D_fam"/>
</dbReference>
<dbReference type="CDD" id="cd09141">
    <property type="entry name" value="PLDc_vPLD1_2_yPLD_like_2"/>
    <property type="match status" value="1"/>
</dbReference>
<feature type="region of interest" description="Disordered" evidence="7">
    <location>
        <begin position="1056"/>
        <end position="1090"/>
    </location>
</feature>